<dbReference type="Gene3D" id="2.40.50.140">
    <property type="entry name" value="Nucleic acid-binding proteins"/>
    <property type="match status" value="1"/>
</dbReference>
<comment type="caution">
    <text evidence="1">The sequence shown here is derived from an EMBL/GenBank/DDBJ whole genome shotgun (WGS) entry which is preliminary data.</text>
</comment>
<sequence length="174" mass="20034">MVFWEIEMIEGIVIPFHMLNLPRLPLPKVILLNLLYRIGCRKASKEHSYYIAITSLNTIYELQPCEDTSNVLFTISLNCTAVKSCMGEILIGTVTKIMEDGIFLKSGPMKNIFRSETRMKDYELVMSEEPMFLKVNGLSCMKQVTKVRFKVLDIKWIERDKTPLLKRMAHLVGG</sequence>
<evidence type="ECO:0000313" key="1">
    <source>
        <dbReference type="EMBL" id="KAL0907405.1"/>
    </source>
</evidence>
<evidence type="ECO:0000313" key="2">
    <source>
        <dbReference type="Proteomes" id="UP001552299"/>
    </source>
</evidence>
<name>A0ABD0U577_DENTH</name>
<protein>
    <submittedName>
        <fullName evidence="1">Uncharacterized protein</fullName>
    </submittedName>
</protein>
<proteinExistence type="predicted"/>
<reference evidence="1 2" key="1">
    <citation type="journal article" date="2024" name="Plant Biotechnol. J.">
        <title>Dendrobium thyrsiflorum genome and its molecular insights into genes involved in important horticultural traits.</title>
        <authorList>
            <person name="Chen B."/>
            <person name="Wang J.Y."/>
            <person name="Zheng P.J."/>
            <person name="Li K.L."/>
            <person name="Liang Y.M."/>
            <person name="Chen X.F."/>
            <person name="Zhang C."/>
            <person name="Zhao X."/>
            <person name="He X."/>
            <person name="Zhang G.Q."/>
            <person name="Liu Z.J."/>
            <person name="Xu Q."/>
        </authorList>
    </citation>
    <scope>NUCLEOTIDE SEQUENCE [LARGE SCALE GENOMIC DNA]</scope>
    <source>
        <strain evidence="1">GZMU011</strain>
    </source>
</reference>
<accession>A0ABD0U577</accession>
<dbReference type="SUPFAM" id="SSF50249">
    <property type="entry name" value="Nucleic acid-binding proteins"/>
    <property type="match status" value="1"/>
</dbReference>
<dbReference type="InterPro" id="IPR012340">
    <property type="entry name" value="NA-bd_OB-fold"/>
</dbReference>
<gene>
    <name evidence="1" type="ORF">M5K25_021816</name>
</gene>
<organism evidence="1 2">
    <name type="scientific">Dendrobium thyrsiflorum</name>
    <name type="common">Pinecone-like raceme dendrobium</name>
    <name type="synonym">Orchid</name>
    <dbReference type="NCBI Taxonomy" id="117978"/>
    <lineage>
        <taxon>Eukaryota</taxon>
        <taxon>Viridiplantae</taxon>
        <taxon>Streptophyta</taxon>
        <taxon>Embryophyta</taxon>
        <taxon>Tracheophyta</taxon>
        <taxon>Spermatophyta</taxon>
        <taxon>Magnoliopsida</taxon>
        <taxon>Liliopsida</taxon>
        <taxon>Asparagales</taxon>
        <taxon>Orchidaceae</taxon>
        <taxon>Epidendroideae</taxon>
        <taxon>Malaxideae</taxon>
        <taxon>Dendrobiinae</taxon>
        <taxon>Dendrobium</taxon>
    </lineage>
</organism>
<dbReference type="EMBL" id="JANQDX010000017">
    <property type="protein sequence ID" value="KAL0907405.1"/>
    <property type="molecule type" value="Genomic_DNA"/>
</dbReference>
<dbReference type="Proteomes" id="UP001552299">
    <property type="component" value="Unassembled WGS sequence"/>
</dbReference>
<dbReference type="AlphaFoldDB" id="A0ABD0U577"/>
<keyword evidence="2" id="KW-1185">Reference proteome</keyword>